<evidence type="ECO:0000256" key="2">
    <source>
        <dbReference type="ARBA" id="ARBA00022553"/>
    </source>
</evidence>
<dbReference type="GeneID" id="120515441"/>
<name>A0A8X8BSF2_POLSE</name>
<feature type="region of interest" description="Disordered" evidence="8">
    <location>
        <begin position="201"/>
        <end position="251"/>
    </location>
</feature>
<feature type="compositionally biased region" description="Low complexity" evidence="8">
    <location>
        <begin position="135"/>
        <end position="147"/>
    </location>
</feature>
<feature type="compositionally biased region" description="Polar residues" evidence="8">
    <location>
        <begin position="174"/>
        <end position="185"/>
    </location>
</feature>
<gene>
    <name evidence="9" type="primary">Sybu</name>
    <name evidence="9" type="ORF">GTO96_0009847</name>
</gene>
<evidence type="ECO:0000256" key="8">
    <source>
        <dbReference type="SAM" id="MobiDB-lite"/>
    </source>
</evidence>
<feature type="non-terminal residue" evidence="9">
    <location>
        <position position="1"/>
    </location>
</feature>
<dbReference type="GO" id="GO:0019896">
    <property type="term" value="P:axonal transport of mitochondrion"/>
    <property type="evidence" value="ECO:0007669"/>
    <property type="project" value="TreeGrafter"/>
</dbReference>
<comment type="caution">
    <text evidence="9">The sequence shown here is derived from an EMBL/GenBank/DDBJ whole genome shotgun (WGS) entry which is preliminary data.</text>
</comment>
<keyword evidence="2" id="KW-0597">Phosphoprotein</keyword>
<evidence type="ECO:0000256" key="7">
    <source>
        <dbReference type="SAM" id="Coils"/>
    </source>
</evidence>
<comment type="subcellular location">
    <subcellularLocation>
        <location evidence="1">Membrane</location>
        <topology evidence="1">Single-pass membrane protein</topology>
    </subcellularLocation>
</comment>
<dbReference type="GO" id="GO:0060074">
    <property type="term" value="P:synapse maturation"/>
    <property type="evidence" value="ECO:0007669"/>
    <property type="project" value="TreeGrafter"/>
</dbReference>
<feature type="coiled-coil region" evidence="7">
    <location>
        <begin position="268"/>
        <end position="330"/>
    </location>
</feature>
<evidence type="ECO:0000256" key="1">
    <source>
        <dbReference type="ARBA" id="ARBA00004167"/>
    </source>
</evidence>
<dbReference type="PANTHER" id="PTHR16208:SF4">
    <property type="entry name" value="SYNTABULIN"/>
    <property type="match status" value="1"/>
</dbReference>
<keyword evidence="10" id="KW-1185">Reference proteome</keyword>
<dbReference type="Proteomes" id="UP000886611">
    <property type="component" value="Unassembled WGS sequence"/>
</dbReference>
<organism evidence="9 10">
    <name type="scientific">Polypterus senegalus</name>
    <name type="common">Senegal bichir</name>
    <dbReference type="NCBI Taxonomy" id="55291"/>
    <lineage>
        <taxon>Eukaryota</taxon>
        <taxon>Metazoa</taxon>
        <taxon>Chordata</taxon>
        <taxon>Craniata</taxon>
        <taxon>Vertebrata</taxon>
        <taxon>Euteleostomi</taxon>
        <taxon>Actinopterygii</taxon>
        <taxon>Polypteriformes</taxon>
        <taxon>Polypteridae</taxon>
        <taxon>Polypterus</taxon>
    </lineage>
</organism>
<dbReference type="EMBL" id="JAATIS010002524">
    <property type="protein sequence ID" value="KAG2464817.1"/>
    <property type="molecule type" value="Genomic_DNA"/>
</dbReference>
<evidence type="ECO:0000256" key="5">
    <source>
        <dbReference type="ARBA" id="ARBA00023054"/>
    </source>
</evidence>
<feature type="non-terminal residue" evidence="9">
    <location>
        <position position="646"/>
    </location>
</feature>
<feature type="compositionally biased region" description="Polar residues" evidence="8">
    <location>
        <begin position="148"/>
        <end position="165"/>
    </location>
</feature>
<feature type="compositionally biased region" description="Low complexity" evidence="8">
    <location>
        <begin position="58"/>
        <end position="83"/>
    </location>
</feature>
<reference evidence="9 10" key="1">
    <citation type="journal article" date="2021" name="Cell">
        <title>Tracing the genetic footprints of vertebrate landing in non-teleost ray-finned fishes.</title>
        <authorList>
            <person name="Bi X."/>
            <person name="Wang K."/>
            <person name="Yang L."/>
            <person name="Pan H."/>
            <person name="Jiang H."/>
            <person name="Wei Q."/>
            <person name="Fang M."/>
            <person name="Yu H."/>
            <person name="Zhu C."/>
            <person name="Cai Y."/>
            <person name="He Y."/>
            <person name="Gan X."/>
            <person name="Zeng H."/>
            <person name="Yu D."/>
            <person name="Zhu Y."/>
            <person name="Jiang H."/>
            <person name="Qiu Q."/>
            <person name="Yang H."/>
            <person name="Zhang Y.E."/>
            <person name="Wang W."/>
            <person name="Zhu M."/>
            <person name="He S."/>
            <person name="Zhang G."/>
        </authorList>
    </citation>
    <scope>NUCLEOTIDE SEQUENCE [LARGE SCALE GENOMIC DNA]</scope>
    <source>
        <strain evidence="9">Bchr_013</strain>
    </source>
</reference>
<sequence length="646" mass="71816">MKLHACSVTPKEQKELDKESPRSRIPRLVLRPYRPKKKGGSSPLSEDCDRRSGHSRRTISSNSSCSDDTGCPSSQSVSPSKTPSDTEHSPVDFPPLEEKQNVKRVTTEAMAEWNIPPARYKREQRPCALQRGSEADFSSSSSTGSISAQEVSMSGPTSKRSTLNRRNGAHGRPNASSTLKPISPTATREKELLSQFYRNQPHMASSHSSSSNSGSYKGSDSSPTTRRPSTARFTSCSDNHGIKPPTPEQYLTPLQQKEVAIRHLKTKLKDSATKLLEKEAEVDDLKTQLGRMREDWIEEECHRVEAQLALKEARKEIKQLRQVVETMKNSLLEKDKGIQKYFIDINIQNKKLETLLHSMELAQNGSMKDDPSLDYACTLPGETLAVSSTYEKLDDGLALEDQAEEEMADCGLLLNDEMANRMDFLDQMMPSGRQPSDDSQHYFGTAEPVSMKCGFEMLSSFCDDQLIVTEKAIQTDVVPYNSNFENLLLYLMKSQNLSPLSIANNPTLPFPEVSNTLMDLTPSDPNSAILVSPEKSEDSGVCLGPMSHNMNELDFRPPHDSTGSNLPATSLVEKHYWSNSFLMDLLAVAVPVLPTVAWLFATQTGRTDPVYNIGALLRGCVIVGLHSLRHTSRKMFQPRFQMPASP</sequence>
<dbReference type="InterPro" id="IPR028197">
    <property type="entry name" value="Syntaphilin/Syntabulin"/>
</dbReference>
<keyword evidence="3" id="KW-0812">Transmembrane</keyword>
<proteinExistence type="predicted"/>
<accession>A0A8X8BSF2</accession>
<evidence type="ECO:0000313" key="10">
    <source>
        <dbReference type="Proteomes" id="UP000886611"/>
    </source>
</evidence>
<evidence type="ECO:0000256" key="3">
    <source>
        <dbReference type="ARBA" id="ARBA00022692"/>
    </source>
</evidence>
<keyword evidence="5 7" id="KW-0175">Coiled coil</keyword>
<dbReference type="GO" id="GO:1904115">
    <property type="term" value="C:axon cytoplasm"/>
    <property type="evidence" value="ECO:0007669"/>
    <property type="project" value="GOC"/>
</dbReference>
<dbReference type="Pfam" id="PF15290">
    <property type="entry name" value="Syntaphilin"/>
    <property type="match status" value="1"/>
</dbReference>
<evidence type="ECO:0000256" key="4">
    <source>
        <dbReference type="ARBA" id="ARBA00022989"/>
    </source>
</evidence>
<dbReference type="GO" id="GO:0005881">
    <property type="term" value="C:cytoplasmic microtubule"/>
    <property type="evidence" value="ECO:0007669"/>
    <property type="project" value="TreeGrafter"/>
</dbReference>
<protein>
    <submittedName>
        <fullName evidence="9">SYBU protein</fullName>
    </submittedName>
</protein>
<feature type="compositionally biased region" description="Basic and acidic residues" evidence="8">
    <location>
        <begin position="84"/>
        <end position="101"/>
    </location>
</feature>
<keyword evidence="4" id="KW-1133">Transmembrane helix</keyword>
<feature type="compositionally biased region" description="Low complexity" evidence="8">
    <location>
        <begin position="205"/>
        <end position="235"/>
    </location>
</feature>
<evidence type="ECO:0000256" key="6">
    <source>
        <dbReference type="ARBA" id="ARBA00023136"/>
    </source>
</evidence>
<feature type="compositionally biased region" description="Basic and acidic residues" evidence="8">
    <location>
        <begin position="11"/>
        <end position="22"/>
    </location>
</feature>
<keyword evidence="6" id="KW-0472">Membrane</keyword>
<dbReference type="RefSeq" id="XP_039592369.1">
    <property type="nucleotide sequence ID" value="XM_039736435.1"/>
</dbReference>
<dbReference type="AlphaFoldDB" id="A0A8X8BSF2"/>
<feature type="region of interest" description="Disordered" evidence="8">
    <location>
        <begin position="1"/>
        <end position="185"/>
    </location>
</feature>
<evidence type="ECO:0000313" key="9">
    <source>
        <dbReference type="EMBL" id="KAG2464817.1"/>
    </source>
</evidence>
<dbReference type="OrthoDB" id="5807119at2759"/>
<dbReference type="GO" id="GO:0016020">
    <property type="term" value="C:membrane"/>
    <property type="evidence" value="ECO:0007669"/>
    <property type="project" value="UniProtKB-SubCell"/>
</dbReference>
<dbReference type="PANTHER" id="PTHR16208">
    <property type="entry name" value="MICROTUBULE-ASSOCIATED PROTEIN/SYNTAPHILIN"/>
    <property type="match status" value="1"/>
</dbReference>